<proteinExistence type="predicted"/>
<dbReference type="HOGENOM" id="CLU_3210729_0_0_2"/>
<reference evidence="1 2" key="1">
    <citation type="journal article" date="2011" name="J. Bacteriol.">
        <title>Complete genome sequence of Metallosphaera cuprina, a metal sulfide-oxidizing archaeon from a hot spring.</title>
        <authorList>
            <person name="Liu L.J."/>
            <person name="You X.Y."/>
            <person name="Zheng H."/>
            <person name="Wang S."/>
            <person name="Jiang C.Y."/>
            <person name="Liu S.J."/>
        </authorList>
    </citation>
    <scope>NUCLEOTIDE SEQUENCE [LARGE SCALE GENOMIC DNA]</scope>
    <source>
        <strain evidence="1 2">Ar-4</strain>
    </source>
</reference>
<keyword evidence="2" id="KW-1185">Reference proteome</keyword>
<dbReference type="PATRIC" id="fig|1006006.8.peg.1842"/>
<protein>
    <submittedName>
        <fullName evidence="1">Uncharacterized protein</fullName>
    </submittedName>
</protein>
<dbReference type="EMBL" id="CP002656">
    <property type="protein sequence ID" value="AEB95939.1"/>
    <property type="molecule type" value="Genomic_DNA"/>
</dbReference>
<accession>F4G0Y0</accession>
<dbReference type="eggNOG" id="arCOG08309">
    <property type="taxonomic scope" value="Archaea"/>
</dbReference>
<dbReference type="Proteomes" id="UP000007812">
    <property type="component" value="Chromosome"/>
</dbReference>
<dbReference type="KEGG" id="mcn:Mcup_1837"/>
<name>F4G0Y0_METCR</name>
<evidence type="ECO:0000313" key="2">
    <source>
        <dbReference type="Proteomes" id="UP000007812"/>
    </source>
</evidence>
<gene>
    <name evidence="1" type="ordered locus">Mcup_1837</name>
</gene>
<organism evidence="1 2">
    <name type="scientific">Metallosphaera cuprina (strain Ar-4)</name>
    <dbReference type="NCBI Taxonomy" id="1006006"/>
    <lineage>
        <taxon>Archaea</taxon>
        <taxon>Thermoproteota</taxon>
        <taxon>Thermoprotei</taxon>
        <taxon>Sulfolobales</taxon>
        <taxon>Sulfolobaceae</taxon>
        <taxon>Metallosphaera</taxon>
    </lineage>
</organism>
<sequence>MAKRLYPDFKVSLIDLNSEERIDAVDVDPDFGDIKTGFVVLVVA</sequence>
<evidence type="ECO:0000313" key="1">
    <source>
        <dbReference type="EMBL" id="AEB95939.1"/>
    </source>
</evidence>
<dbReference type="AlphaFoldDB" id="F4G0Y0"/>